<evidence type="ECO:0000256" key="6">
    <source>
        <dbReference type="ARBA" id="ARBA00022918"/>
    </source>
</evidence>
<keyword evidence="5" id="KW-0460">Magnesium</keyword>
<dbReference type="Pfam" id="PF00078">
    <property type="entry name" value="RVT_1"/>
    <property type="match status" value="1"/>
</dbReference>
<protein>
    <recommendedName>
        <fullName evidence="1">RNA-directed DNA polymerase</fullName>
        <ecNumber evidence="1">2.7.7.49</ecNumber>
    </recommendedName>
</protein>
<reference evidence="11 12" key="2">
    <citation type="journal article" date="2016" name="Genome Announc.">
        <title>Genome Sequence of a Gram-Positive Diazotroph, Paenibacillus durus Type Strain ATCC 35681.</title>
        <authorList>
            <person name="Halim M.A."/>
            <person name="Rahman A.Y."/>
            <person name="Sim K.S."/>
            <person name="Yam H.C."/>
            <person name="Rahim A.A."/>
            <person name="Ghazali A.H."/>
            <person name="Najimudin N."/>
        </authorList>
    </citation>
    <scope>NUCLEOTIDE SEQUENCE [LARGE SCALE GENOMIC DNA]</scope>
    <source>
        <strain evidence="11 12">ATCC 35681</strain>
    </source>
</reference>
<keyword evidence="3" id="KW-0548">Nucleotidyltransferase</keyword>
<evidence type="ECO:0000256" key="1">
    <source>
        <dbReference type="ARBA" id="ARBA00012493"/>
    </source>
</evidence>
<dbReference type="InterPro" id="IPR043502">
    <property type="entry name" value="DNA/RNA_pol_sf"/>
</dbReference>
<evidence type="ECO:0000313" key="12">
    <source>
        <dbReference type="Proteomes" id="UP000034189"/>
    </source>
</evidence>
<dbReference type="InterPro" id="IPR013597">
    <property type="entry name" value="Mat_intron_G2"/>
</dbReference>
<dbReference type="GO" id="GO:0051607">
    <property type="term" value="P:defense response to virus"/>
    <property type="evidence" value="ECO:0007669"/>
    <property type="project" value="UniProtKB-KW"/>
</dbReference>
<dbReference type="EC" id="2.7.7.49" evidence="1"/>
<dbReference type="GO" id="GO:0003723">
    <property type="term" value="F:RNA binding"/>
    <property type="evidence" value="ECO:0007669"/>
    <property type="project" value="InterPro"/>
</dbReference>
<comment type="catalytic activity">
    <reaction evidence="9">
        <text>DNA(n) + a 2'-deoxyribonucleoside 5'-triphosphate = DNA(n+1) + diphosphate</text>
        <dbReference type="Rhea" id="RHEA:22508"/>
        <dbReference type="Rhea" id="RHEA-COMP:17339"/>
        <dbReference type="Rhea" id="RHEA-COMP:17340"/>
        <dbReference type="ChEBI" id="CHEBI:33019"/>
        <dbReference type="ChEBI" id="CHEBI:61560"/>
        <dbReference type="ChEBI" id="CHEBI:173112"/>
        <dbReference type="EC" id="2.7.7.49"/>
    </reaction>
</comment>
<dbReference type="GO" id="GO:0003964">
    <property type="term" value="F:RNA-directed DNA polymerase activity"/>
    <property type="evidence" value="ECO:0007669"/>
    <property type="project" value="UniProtKB-KW"/>
</dbReference>
<evidence type="ECO:0000256" key="2">
    <source>
        <dbReference type="ARBA" id="ARBA00022679"/>
    </source>
</evidence>
<dbReference type="AlphaFoldDB" id="A0A0F7F725"/>
<dbReference type="InterPro" id="IPR000123">
    <property type="entry name" value="Reverse_transcriptase_msDNA"/>
</dbReference>
<dbReference type="Pfam" id="PF08388">
    <property type="entry name" value="GIIM"/>
    <property type="match status" value="1"/>
</dbReference>
<dbReference type="OrthoDB" id="9793236at2"/>
<dbReference type="CDD" id="cd01651">
    <property type="entry name" value="RT_G2_intron"/>
    <property type="match status" value="1"/>
</dbReference>
<keyword evidence="6 11" id="KW-0695">RNA-directed DNA polymerase</keyword>
<feature type="domain" description="Reverse transcriptase" evidence="10">
    <location>
        <begin position="81"/>
        <end position="313"/>
    </location>
</feature>
<dbReference type="PROSITE" id="PS50878">
    <property type="entry name" value="RT_POL"/>
    <property type="match status" value="1"/>
</dbReference>
<dbReference type="GO" id="GO:0046872">
    <property type="term" value="F:metal ion binding"/>
    <property type="evidence" value="ECO:0007669"/>
    <property type="project" value="UniProtKB-KW"/>
</dbReference>
<dbReference type="PATRIC" id="fig|1333534.5.peg.10"/>
<dbReference type="InterPro" id="IPR051083">
    <property type="entry name" value="GrpII_Intron_Splice-Mob/Def"/>
</dbReference>
<keyword evidence="7" id="KW-0051">Antiviral defense</keyword>
<dbReference type="InterPro" id="IPR000477">
    <property type="entry name" value="RT_dom"/>
</dbReference>
<dbReference type="PANTHER" id="PTHR34047">
    <property type="entry name" value="NUCLEAR INTRON MATURASE 1, MITOCHONDRIAL-RELATED"/>
    <property type="match status" value="1"/>
</dbReference>
<dbReference type="HOGENOM" id="CLU_013584_2_0_9"/>
<proteinExistence type="inferred from homology"/>
<evidence type="ECO:0000256" key="9">
    <source>
        <dbReference type="ARBA" id="ARBA00048173"/>
    </source>
</evidence>
<keyword evidence="4" id="KW-0479">Metal-binding</keyword>
<evidence type="ECO:0000256" key="7">
    <source>
        <dbReference type="ARBA" id="ARBA00023118"/>
    </source>
</evidence>
<dbReference type="PANTHER" id="PTHR34047:SF8">
    <property type="entry name" value="PROTEIN YKFC"/>
    <property type="match status" value="1"/>
</dbReference>
<evidence type="ECO:0000256" key="8">
    <source>
        <dbReference type="ARBA" id="ARBA00034120"/>
    </source>
</evidence>
<keyword evidence="2" id="KW-0808">Transferase</keyword>
<evidence type="ECO:0000313" key="11">
    <source>
        <dbReference type="EMBL" id="AKG33202.1"/>
    </source>
</evidence>
<comment type="similarity">
    <text evidence="8">Belongs to the bacterial reverse transcriptase family.</text>
</comment>
<evidence type="ECO:0000256" key="3">
    <source>
        <dbReference type="ARBA" id="ARBA00022695"/>
    </source>
</evidence>
<sequence>MNARGLMTPKENVQQLQMKLGHAAKENKKRRFHALYDKVYRMDILRETWRRVRVNKGAAGVDGETLADIEMYGEQLFLHECEQPLKDGKYHPQPVRRQYIPKKDGKMRPLGIPTVRDRVIQMAVKLVMEPIFEADFQDSSFGFRPKRSAKQALERIRKACNRKGNWVVDVDIQGYFDNINQEKLMKLVEMRISDRRVLKLVRKWLKAGVMEEGSVRRSDLGTPQGGVISPLLANIYLNYFDNLWERHGSGIGELTRYADDLVVVCKTKKEADRAYALIQAIMVRLDLTLHRAKTRVVGLWTGEEGFDFLGLHHRKTKAETSQGKVYYTTQQWLTRKAEERIREVVKERLAPPAMRHKSLNDHVAWLNPKIQGWRNYYYTPYSQQKLAKLDWYILQRLARWYAKKRQRNRWMSLVREVNILAQTMGLKTLL</sequence>
<gene>
    <name evidence="11" type="ORF">VK70_00065</name>
</gene>
<name>A0A0F7F725_PAEDU</name>
<evidence type="ECO:0000259" key="10">
    <source>
        <dbReference type="PROSITE" id="PS50878"/>
    </source>
</evidence>
<dbReference type="Proteomes" id="UP000034189">
    <property type="component" value="Chromosome"/>
</dbReference>
<organism evidence="11 12">
    <name type="scientific">Paenibacillus durus ATCC 35681</name>
    <dbReference type="NCBI Taxonomy" id="1333534"/>
    <lineage>
        <taxon>Bacteria</taxon>
        <taxon>Bacillati</taxon>
        <taxon>Bacillota</taxon>
        <taxon>Bacilli</taxon>
        <taxon>Bacillales</taxon>
        <taxon>Paenibacillaceae</taxon>
        <taxon>Paenibacillus</taxon>
    </lineage>
</organism>
<evidence type="ECO:0000256" key="4">
    <source>
        <dbReference type="ARBA" id="ARBA00022723"/>
    </source>
</evidence>
<dbReference type="InterPro" id="IPR030931">
    <property type="entry name" value="Group_II_RT_mat"/>
</dbReference>
<dbReference type="NCBIfam" id="TIGR04416">
    <property type="entry name" value="group_II_RT_mat"/>
    <property type="match status" value="1"/>
</dbReference>
<accession>A0A0F7F725</accession>
<dbReference type="EMBL" id="CP011114">
    <property type="protein sequence ID" value="AKG33202.1"/>
    <property type="molecule type" value="Genomic_DNA"/>
</dbReference>
<dbReference type="PRINTS" id="PR00866">
    <property type="entry name" value="RNADNAPOLMS"/>
</dbReference>
<reference evidence="11 12" key="1">
    <citation type="submission" date="2015-03" db="EMBL/GenBank/DDBJ databases">
        <authorList>
            <person name="Abdul Halim M."/>
        </authorList>
    </citation>
    <scope>NUCLEOTIDE SEQUENCE [LARGE SCALE GENOMIC DNA]</scope>
    <source>
        <strain evidence="11 12">ATCC 35681</strain>
    </source>
</reference>
<dbReference type="RefSeq" id="WP_046722584.1">
    <property type="nucleotide sequence ID" value="NZ_CP011114.1"/>
</dbReference>
<dbReference type="SUPFAM" id="SSF56672">
    <property type="entry name" value="DNA/RNA polymerases"/>
    <property type="match status" value="1"/>
</dbReference>
<evidence type="ECO:0000256" key="5">
    <source>
        <dbReference type="ARBA" id="ARBA00022842"/>
    </source>
</evidence>